<evidence type="ECO:0000313" key="7">
    <source>
        <dbReference type="EMBL" id="KIQ59505.1"/>
    </source>
</evidence>
<feature type="transmembrane region" description="Helical" evidence="6">
    <location>
        <begin position="277"/>
        <end position="299"/>
    </location>
</feature>
<dbReference type="InterPro" id="IPR002523">
    <property type="entry name" value="MgTranspt_CorA/ZnTranspt_ZntB"/>
</dbReference>
<dbReference type="Pfam" id="PF01544">
    <property type="entry name" value="CorA"/>
    <property type="match status" value="1"/>
</dbReference>
<keyword evidence="3 6" id="KW-0812">Transmembrane</keyword>
<dbReference type="Gene3D" id="1.20.58.340">
    <property type="entry name" value="Magnesium transport protein CorA, transmembrane region"/>
    <property type="match status" value="1"/>
</dbReference>
<evidence type="ECO:0000256" key="3">
    <source>
        <dbReference type="ARBA" id="ARBA00022692"/>
    </source>
</evidence>
<dbReference type="PATRIC" id="fig|294.124.peg.2104"/>
<proteinExistence type="inferred from homology"/>
<evidence type="ECO:0000256" key="2">
    <source>
        <dbReference type="ARBA" id="ARBA00009765"/>
    </source>
</evidence>
<accession>A0A0D0MVB2</accession>
<comment type="subcellular location">
    <subcellularLocation>
        <location evidence="1">Membrane</location>
        <topology evidence="1">Multi-pass membrane protein</topology>
    </subcellularLocation>
</comment>
<dbReference type="InterPro" id="IPR045861">
    <property type="entry name" value="CorA_cytoplasmic_dom"/>
</dbReference>
<dbReference type="Proteomes" id="UP000032101">
    <property type="component" value="Unassembled WGS sequence"/>
</dbReference>
<dbReference type="SUPFAM" id="SSF143865">
    <property type="entry name" value="CorA soluble domain-like"/>
    <property type="match status" value="1"/>
</dbReference>
<evidence type="ECO:0000313" key="8">
    <source>
        <dbReference type="Proteomes" id="UP000032101"/>
    </source>
</evidence>
<evidence type="ECO:0000256" key="5">
    <source>
        <dbReference type="ARBA" id="ARBA00023136"/>
    </source>
</evidence>
<dbReference type="Gene3D" id="3.30.460.20">
    <property type="entry name" value="CorA soluble domain-like"/>
    <property type="match status" value="1"/>
</dbReference>
<dbReference type="RefSeq" id="WP_042729673.1">
    <property type="nucleotide sequence ID" value="NZ_JXNZ01000071.1"/>
</dbReference>
<protein>
    <submittedName>
        <fullName evidence="7">Magnesium transporter</fullName>
    </submittedName>
</protein>
<dbReference type="OrthoDB" id="7006495at2"/>
<sequence length="303" mass="33512">MIEGYRIEQGTLCQASVDRGTVWLSIAPDDGERAFLQQRLGISAQTLESSLDPDEVARIEIKPDHLFLIWKRPESFDGRVFNVSSFGVVLSEQRLAVICASNSLLSGLDQVTEMSSPLDVLMALLAESVHHYLGHLRVVKQVARELQQRFTRPLDNEHLMQMYSLSESLVYYVNAIHSNGAVLGLLRSHGQKHGFGPDQLGSLNDLIIENEQSYQQARIHAQVFANLIEARGNLANNGMNLALRNLTLINVVFLPLNLIASVGGMSEFSMMTAGTPWWLSFPTLLVGMAVLGIGMAIALRRMA</sequence>
<evidence type="ECO:0000256" key="6">
    <source>
        <dbReference type="SAM" id="Phobius"/>
    </source>
</evidence>
<dbReference type="GO" id="GO:0016020">
    <property type="term" value="C:membrane"/>
    <property type="evidence" value="ECO:0007669"/>
    <property type="project" value="UniProtKB-SubCell"/>
</dbReference>
<keyword evidence="4 6" id="KW-1133">Transmembrane helix</keyword>
<dbReference type="InterPro" id="IPR047199">
    <property type="entry name" value="CorA-like"/>
</dbReference>
<dbReference type="PANTHER" id="PTHR47891">
    <property type="entry name" value="TRANSPORTER-RELATED"/>
    <property type="match status" value="1"/>
</dbReference>
<evidence type="ECO:0000256" key="4">
    <source>
        <dbReference type="ARBA" id="ARBA00022989"/>
    </source>
</evidence>
<reference evidence="7 8" key="1">
    <citation type="submission" date="2015-01" db="EMBL/GenBank/DDBJ databases">
        <title>Draft Genome Sequence of the Biocontrol and Plant Growth-Promoting Rhizobacteria (PGPR) Pseudomonas fluorescens UM270.</title>
        <authorList>
            <person name="Hernandez-Salmeron J.E."/>
            <person name="Santoyo G."/>
            <person name="Moreno-Hagelsieb G."/>
            <person name="Hernandez-Leon R."/>
        </authorList>
    </citation>
    <scope>NUCLEOTIDE SEQUENCE [LARGE SCALE GENOMIC DNA]</scope>
    <source>
        <strain evidence="7 8">UM270</strain>
    </source>
</reference>
<dbReference type="PANTHER" id="PTHR47891:SF1">
    <property type="entry name" value="CORA-MAGNESIUM AND COBALT TRANSPORTER"/>
    <property type="match status" value="1"/>
</dbReference>
<comment type="similarity">
    <text evidence="2">Belongs to the CorA metal ion transporter (MIT) (TC 1.A.35) family.</text>
</comment>
<dbReference type="EMBL" id="JXNZ01000071">
    <property type="protein sequence ID" value="KIQ59505.1"/>
    <property type="molecule type" value="Genomic_DNA"/>
</dbReference>
<feature type="transmembrane region" description="Helical" evidence="6">
    <location>
        <begin position="246"/>
        <end position="265"/>
    </location>
</feature>
<dbReference type="SUPFAM" id="SSF144083">
    <property type="entry name" value="Magnesium transport protein CorA, transmembrane region"/>
    <property type="match status" value="1"/>
</dbReference>
<dbReference type="AlphaFoldDB" id="A0A0D0MVB2"/>
<comment type="caution">
    <text evidence="7">The sequence shown here is derived from an EMBL/GenBank/DDBJ whole genome shotgun (WGS) entry which is preliminary data.</text>
</comment>
<name>A0A0D0MVB2_PSEFL</name>
<dbReference type="GO" id="GO:0046873">
    <property type="term" value="F:metal ion transmembrane transporter activity"/>
    <property type="evidence" value="ECO:0007669"/>
    <property type="project" value="InterPro"/>
</dbReference>
<evidence type="ECO:0000256" key="1">
    <source>
        <dbReference type="ARBA" id="ARBA00004141"/>
    </source>
</evidence>
<dbReference type="CDD" id="cd12827">
    <property type="entry name" value="EcCorA_ZntB-like_u2"/>
    <property type="match status" value="1"/>
</dbReference>
<gene>
    <name evidence="7" type="ORF">RL74_10210</name>
</gene>
<keyword evidence="5 6" id="KW-0472">Membrane</keyword>
<dbReference type="InterPro" id="IPR045863">
    <property type="entry name" value="CorA_TM1_TM2"/>
</dbReference>
<organism evidence="7 8">
    <name type="scientific">Pseudomonas fluorescens</name>
    <dbReference type="NCBI Taxonomy" id="294"/>
    <lineage>
        <taxon>Bacteria</taxon>
        <taxon>Pseudomonadati</taxon>
        <taxon>Pseudomonadota</taxon>
        <taxon>Gammaproteobacteria</taxon>
        <taxon>Pseudomonadales</taxon>
        <taxon>Pseudomonadaceae</taxon>
        <taxon>Pseudomonas</taxon>
    </lineage>
</organism>